<protein>
    <submittedName>
        <fullName evidence="1">Uncharacterized protein</fullName>
    </submittedName>
</protein>
<proteinExistence type="predicted"/>
<name>A0A5B2WM58_9PSEU</name>
<dbReference type="AlphaFoldDB" id="A0A5B2WM58"/>
<gene>
    <name evidence="1" type="ORF">F0L68_34420</name>
</gene>
<evidence type="ECO:0000313" key="1">
    <source>
        <dbReference type="EMBL" id="KAA2252861.1"/>
    </source>
</evidence>
<dbReference type="Proteomes" id="UP000323454">
    <property type="component" value="Unassembled WGS sequence"/>
</dbReference>
<dbReference type="RefSeq" id="WP_149854071.1">
    <property type="nucleotide sequence ID" value="NZ_VUOB01000072.1"/>
</dbReference>
<dbReference type="OrthoDB" id="4182026at2"/>
<sequence length="145" mass="16363">MDAGTWEPIAMREVGQNGFISIFFKVDIQIVVRESGFLLEGDNFPALDFALMLECASRELRSSGRSEVPATASPRSISLTLHDDSVELSTNFSEGVVMFSLEEFDNFVSDFLRATLSLMYEAHEELRENRYLLSLSRELGIDRTL</sequence>
<dbReference type="EMBL" id="VUOB01000072">
    <property type="protein sequence ID" value="KAA2252861.1"/>
    <property type="molecule type" value="Genomic_DNA"/>
</dbReference>
<reference evidence="1 2" key="1">
    <citation type="submission" date="2019-09" db="EMBL/GenBank/DDBJ databases">
        <title>Goodfellowia gen. nov., a new genus of the Pseudonocardineae related to Actinoalloteichus, containing Goodfellowia coeruleoviolacea gen. nov., comb. nov. gen. nov., comb. nov.</title>
        <authorList>
            <person name="Labeda D."/>
        </authorList>
    </citation>
    <scope>NUCLEOTIDE SEQUENCE [LARGE SCALE GENOMIC DNA]</scope>
    <source>
        <strain evidence="1 2">AN110305</strain>
    </source>
</reference>
<keyword evidence="2" id="KW-1185">Reference proteome</keyword>
<comment type="caution">
    <text evidence="1">The sequence shown here is derived from an EMBL/GenBank/DDBJ whole genome shotgun (WGS) entry which is preliminary data.</text>
</comment>
<reference evidence="1 2" key="2">
    <citation type="submission" date="2019-09" db="EMBL/GenBank/DDBJ databases">
        <authorList>
            <person name="Jin C."/>
        </authorList>
    </citation>
    <scope>NUCLEOTIDE SEQUENCE [LARGE SCALE GENOMIC DNA]</scope>
    <source>
        <strain evidence="1 2">AN110305</strain>
    </source>
</reference>
<accession>A0A5B2WM58</accession>
<evidence type="ECO:0000313" key="2">
    <source>
        <dbReference type="Proteomes" id="UP000323454"/>
    </source>
</evidence>
<organism evidence="1 2">
    <name type="scientific">Solihabitans fulvus</name>
    <dbReference type="NCBI Taxonomy" id="1892852"/>
    <lineage>
        <taxon>Bacteria</taxon>
        <taxon>Bacillati</taxon>
        <taxon>Actinomycetota</taxon>
        <taxon>Actinomycetes</taxon>
        <taxon>Pseudonocardiales</taxon>
        <taxon>Pseudonocardiaceae</taxon>
        <taxon>Solihabitans</taxon>
    </lineage>
</organism>